<organism evidence="2">
    <name type="scientific">Panicum hallii</name>
    <dbReference type="NCBI Taxonomy" id="206008"/>
    <lineage>
        <taxon>Eukaryota</taxon>
        <taxon>Viridiplantae</taxon>
        <taxon>Streptophyta</taxon>
        <taxon>Embryophyta</taxon>
        <taxon>Tracheophyta</taxon>
        <taxon>Spermatophyta</taxon>
        <taxon>Magnoliopsida</taxon>
        <taxon>Liliopsida</taxon>
        <taxon>Poales</taxon>
        <taxon>Poaceae</taxon>
        <taxon>PACMAD clade</taxon>
        <taxon>Panicoideae</taxon>
        <taxon>Panicodae</taxon>
        <taxon>Paniceae</taxon>
        <taxon>Panicinae</taxon>
        <taxon>Panicum</taxon>
        <taxon>Panicum sect. Panicum</taxon>
    </lineage>
</organism>
<evidence type="ECO:0000313" key="2">
    <source>
        <dbReference type="EMBL" id="PVH37903.1"/>
    </source>
</evidence>
<reference evidence="2" key="1">
    <citation type="submission" date="2018-04" db="EMBL/GenBank/DDBJ databases">
        <title>WGS assembly of Panicum hallii.</title>
        <authorList>
            <person name="Lovell J."/>
            <person name="Jenkins J."/>
            <person name="Lowry D."/>
            <person name="Mamidi S."/>
            <person name="Sreedasyam A."/>
            <person name="Weng X."/>
            <person name="Barry K."/>
            <person name="Bonette J."/>
            <person name="Campitelli B."/>
            <person name="Daum C."/>
            <person name="Gordon S."/>
            <person name="Gould B."/>
            <person name="Lipzen A."/>
            <person name="Macqueen A."/>
            <person name="Palacio-Mejia J."/>
            <person name="Plott C."/>
            <person name="Shakirov E."/>
            <person name="Shu S."/>
            <person name="Yoshinaga Y."/>
            <person name="Zane M."/>
            <person name="Rokhsar D."/>
            <person name="Grimwood J."/>
            <person name="Schmutz J."/>
            <person name="Juenger T."/>
        </authorList>
    </citation>
    <scope>NUCLEOTIDE SEQUENCE [LARGE SCALE GENOMIC DNA]</scope>
    <source>
        <strain evidence="2">FIL2</strain>
    </source>
</reference>
<gene>
    <name evidence="2" type="ORF">PAHAL_5G117600</name>
</gene>
<dbReference type="EMBL" id="CM008050">
    <property type="protein sequence ID" value="PVH37903.1"/>
    <property type="molecule type" value="Genomic_DNA"/>
</dbReference>
<dbReference type="Proteomes" id="UP000243499">
    <property type="component" value="Chromosome 5"/>
</dbReference>
<dbReference type="Gramene" id="PVH37903">
    <property type="protein sequence ID" value="PVH37903"/>
    <property type="gene ID" value="PAHAL_5G117600"/>
</dbReference>
<feature type="region of interest" description="Disordered" evidence="1">
    <location>
        <begin position="1"/>
        <end position="86"/>
    </location>
</feature>
<protein>
    <submittedName>
        <fullName evidence="2">Uncharacterized protein</fullName>
    </submittedName>
</protein>
<dbReference type="AlphaFoldDB" id="A0A2T8IJP4"/>
<proteinExistence type="predicted"/>
<evidence type="ECO:0000256" key="1">
    <source>
        <dbReference type="SAM" id="MobiDB-lite"/>
    </source>
</evidence>
<accession>A0A2T8IJP4</accession>
<name>A0A2T8IJP4_9POAL</name>
<sequence length="126" mass="13702">MHASIRPQLLPTTTTRIHRTRGREEAKSHQNPRGESSREKEGAVPDLAHPSRLLPGRNTPSRSRGGGREEEKSAWGRRGQPARRCLVGDGGSLAALLNRGAHVVRRPGARPCVSGPEGKPHMPPLH</sequence>
<feature type="region of interest" description="Disordered" evidence="1">
    <location>
        <begin position="102"/>
        <end position="126"/>
    </location>
</feature>